<dbReference type="Proteomes" id="UP000596157">
    <property type="component" value="Chromosome"/>
</dbReference>
<dbReference type="RefSeq" id="WP_272581025.1">
    <property type="nucleotide sequence ID" value="NZ_CP067099.1"/>
</dbReference>
<dbReference type="EMBL" id="CP067099">
    <property type="protein sequence ID" value="QQO61459.1"/>
    <property type="molecule type" value="Genomic_DNA"/>
</dbReference>
<dbReference type="GeneID" id="92279939"/>
<keyword evidence="2" id="KW-1185">Reference proteome</keyword>
<protein>
    <submittedName>
        <fullName evidence="1">Uncharacterized protein</fullName>
    </submittedName>
</protein>
<gene>
    <name evidence="1" type="ORF">JI723_14435</name>
</gene>
<accession>A0ABX7AC58</accession>
<reference evidence="2" key="1">
    <citation type="submission" date="2021-01" db="EMBL/GenBank/DDBJ databases">
        <title>Providencia vermicola LLDRA6, a soil-borne Mn(II)-oxidizing bacterium, exploits a strategy of superoxide production coupled to hydrogen peroxide consumption to generate Mn oxides, as revealed by transcriptional up-regulation of genes for phenylacetic acid catabolism.</title>
        <authorList>
            <person name="Chen S."/>
            <person name="Ding Z."/>
            <person name="Chen J."/>
            <person name="Luo J."/>
            <person name="Ruan X."/>
            <person name="Li Z."/>
            <person name="Liao F."/>
            <person name="He J."/>
            <person name="Li D."/>
        </authorList>
    </citation>
    <scope>NUCLEOTIDE SEQUENCE [LARGE SCALE GENOMIC DNA]</scope>
    <source>
        <strain evidence="2">LLDRA6</strain>
    </source>
</reference>
<sequence>MKVSKEVNEIYLGFIHDIISMTNESIINNKKEMEKIKMKDSIQGENAIDMDSGFSEIKIKYKRLDEEYKKLLSDEKNKIKLVEKNFHEDGMGTNELKKYSFDYQKIGNHENNMLINLAGIHADFIESSPIYNKITRIESHGGKAQNSGMNYGIIQGGNAYKIIKNIININVFISCFDFSISMFDGLVSMISGMIGQRETAFGDQTANSVYELNKMFIIGQNHSEHLLK</sequence>
<name>A0ABX7AC58_9GAMM</name>
<proteinExistence type="predicted"/>
<evidence type="ECO:0000313" key="1">
    <source>
        <dbReference type="EMBL" id="QQO61459.1"/>
    </source>
</evidence>
<evidence type="ECO:0000313" key="2">
    <source>
        <dbReference type="Proteomes" id="UP000596157"/>
    </source>
</evidence>
<organism evidence="1 2">
    <name type="scientific">Providencia manganoxydans</name>
    <dbReference type="NCBI Taxonomy" id="2923283"/>
    <lineage>
        <taxon>Bacteria</taxon>
        <taxon>Pseudomonadati</taxon>
        <taxon>Pseudomonadota</taxon>
        <taxon>Gammaproteobacteria</taxon>
        <taxon>Enterobacterales</taxon>
        <taxon>Morganellaceae</taxon>
        <taxon>Providencia</taxon>
    </lineage>
</organism>